<dbReference type="SUPFAM" id="SSF52777">
    <property type="entry name" value="CoA-dependent acyltransferases"/>
    <property type="match status" value="20"/>
</dbReference>
<dbReference type="PROSITE" id="PS00455">
    <property type="entry name" value="AMP_BINDING"/>
    <property type="match status" value="5"/>
</dbReference>
<dbReference type="Gene3D" id="3.30.559.10">
    <property type="entry name" value="Chloramphenicol acetyltransferase-like domain"/>
    <property type="match status" value="10"/>
</dbReference>
<dbReference type="Pfam" id="PF00668">
    <property type="entry name" value="Condensation"/>
    <property type="match status" value="10"/>
</dbReference>
<dbReference type="Pfam" id="PF13193">
    <property type="entry name" value="AMP-binding_C"/>
    <property type="match status" value="5"/>
</dbReference>
<dbReference type="InterPro" id="IPR006162">
    <property type="entry name" value="Ppantetheine_attach_site"/>
</dbReference>
<dbReference type="CDD" id="cd19543">
    <property type="entry name" value="DCL_NRPS"/>
    <property type="match status" value="4"/>
</dbReference>
<evidence type="ECO:0000259" key="7">
    <source>
        <dbReference type="PROSITE" id="PS50075"/>
    </source>
</evidence>
<dbReference type="NCBIfam" id="NF004282">
    <property type="entry name" value="PRK05691.1"/>
    <property type="match status" value="9"/>
</dbReference>
<dbReference type="Gene3D" id="2.30.38.10">
    <property type="entry name" value="Luciferase, Domain 3"/>
    <property type="match status" value="5"/>
</dbReference>
<evidence type="ECO:0000256" key="1">
    <source>
        <dbReference type="ARBA" id="ARBA00001957"/>
    </source>
</evidence>
<protein>
    <submittedName>
        <fullName evidence="8">Non-ribosomal peptide synthase/polyketide synthase</fullName>
    </submittedName>
</protein>
<dbReference type="Gene3D" id="3.40.50.980">
    <property type="match status" value="10"/>
</dbReference>
<dbReference type="InterPro" id="IPR023213">
    <property type="entry name" value="CAT-like_dom_sf"/>
</dbReference>
<dbReference type="PANTHER" id="PTHR45527">
    <property type="entry name" value="NONRIBOSOMAL PEPTIDE SYNTHETASE"/>
    <property type="match status" value="1"/>
</dbReference>
<evidence type="ECO:0000256" key="5">
    <source>
        <dbReference type="ARBA" id="ARBA00023194"/>
    </source>
</evidence>
<evidence type="ECO:0000256" key="2">
    <source>
        <dbReference type="ARBA" id="ARBA00022450"/>
    </source>
</evidence>
<keyword evidence="2" id="KW-0596">Phosphopantetheine</keyword>
<dbReference type="Pfam" id="PF00550">
    <property type="entry name" value="PP-binding"/>
    <property type="match status" value="5"/>
</dbReference>
<evidence type="ECO:0000313" key="8">
    <source>
        <dbReference type="EMBL" id="MCX4238915.1"/>
    </source>
</evidence>
<dbReference type="Gene3D" id="3.30.559.30">
    <property type="entry name" value="Nonribosomal peptide synthetase, condensation domain"/>
    <property type="match status" value="10"/>
</dbReference>
<dbReference type="InterPro" id="IPR001242">
    <property type="entry name" value="Condensation_dom"/>
</dbReference>
<dbReference type="PROSITE" id="PS00012">
    <property type="entry name" value="PHOSPHOPANTETHEINE"/>
    <property type="match status" value="4"/>
</dbReference>
<dbReference type="CDD" id="cd05930">
    <property type="entry name" value="A_NRPS"/>
    <property type="match status" value="3"/>
</dbReference>
<feature type="domain" description="Carrier" evidence="7">
    <location>
        <begin position="959"/>
        <end position="1033"/>
    </location>
</feature>
<dbReference type="Gene3D" id="3.30.300.30">
    <property type="match status" value="5"/>
</dbReference>
<dbReference type="InterPro" id="IPR020806">
    <property type="entry name" value="PKS_PP-bd"/>
</dbReference>
<dbReference type="Proteomes" id="UP001165590">
    <property type="component" value="Unassembled WGS sequence"/>
</dbReference>
<dbReference type="InterPro" id="IPR025110">
    <property type="entry name" value="AMP-bd_C"/>
</dbReference>
<dbReference type="InterPro" id="IPR009081">
    <property type="entry name" value="PP-bd_ACP"/>
</dbReference>
<dbReference type="SUPFAM" id="SSF47336">
    <property type="entry name" value="ACP-like"/>
    <property type="match status" value="5"/>
</dbReference>
<dbReference type="Gene3D" id="1.10.1200.10">
    <property type="entry name" value="ACP-like"/>
    <property type="match status" value="5"/>
</dbReference>
<feature type="domain" description="Carrier" evidence="7">
    <location>
        <begin position="3923"/>
        <end position="3997"/>
    </location>
</feature>
<dbReference type="NCBIfam" id="TIGR01733">
    <property type="entry name" value="AA-adenyl-dom"/>
    <property type="match status" value="5"/>
</dbReference>
<dbReference type="NCBIfam" id="NF003417">
    <property type="entry name" value="PRK04813.1"/>
    <property type="match status" value="5"/>
</dbReference>
<keyword evidence="5" id="KW-0045">Antibiotic biosynthesis</keyword>
<organism evidence="8 9">
    <name type="scientific">Streptomyces ortus</name>
    <dbReference type="NCBI Taxonomy" id="2867268"/>
    <lineage>
        <taxon>Bacteria</taxon>
        <taxon>Bacillati</taxon>
        <taxon>Actinomycetota</taxon>
        <taxon>Actinomycetes</taxon>
        <taxon>Kitasatosporales</taxon>
        <taxon>Streptomycetaceae</taxon>
        <taxon>Streptomyces</taxon>
    </lineage>
</organism>
<evidence type="ECO:0000256" key="6">
    <source>
        <dbReference type="SAM" id="MobiDB-lite"/>
    </source>
</evidence>
<dbReference type="InterPro" id="IPR000873">
    <property type="entry name" value="AMP-dep_synth/lig_dom"/>
</dbReference>
<sequence length="7555" mass="793388">MGERIGGSFSLSDSQEGIWHAQRLGGPRALYSVGQAVEITGALDVPVFETALRRTVEETEILGVRFAEDTDGSARAVPHPARPWSLRIEEPGEGGGDPRAWLETRMRDELTGVEDPRGERLFAFVLFRLDSHRYCWFQAYNHLLLDGYACTLMAHRVAEVYSALVGGAVYPEAEFVSLADALDEEARYRNSTEFADDRRYLRDRFSDRPELAGVPRLSGISGRLQESGPGAISGSGSGSGAVLRETGSFAPAATDALRSAADRAGLRTSRLLAAASGAFVSGMTGSAEALLSLPVTGRVGEADLRTRLTRANMLPLRFPVPAGASLLDLARTADGALGELLQHQRYRGEHLRRDLGWPEGDLWHFGPYLNILPRTRELAFGDCRGVARDVSTRLVEDFGVLIDRTGSGTEITVEANAALYDRAWVRAVQRSLVGFITRAVEDPTAPVRRIGVAGDDERALMTSGWSGTAREVDASTVVERFRGWAVRASDARALWFRQQALSYSELDARSDALARGLIARGVGRESRVGLCLPRGTEMVTAVLAVWKAGGAYIPLDPEYPSDRLAFMVADSGAELVLVAEETADRLPADANSVLLGELGSGSGVLPIVTSDQLAYVIYTSGSTGRPKGVAVTHASVANLASAMRPVLGVEPGVTALQFASFSFDAAVLDVAVTLAAGGALAIASAEERQDPSVLAAMVGAAGVSVASVVPSLLGVLEPTSVAGVGNWVLGAERLEAGLAAKWRAGARVWNTYGPTEATVITTAVLLEEGIAGDDGPPVIGRALPNTRTYVLDGFLRPVPVGVAGELYIAGSGLARGYVGRADLTAERFVACPFGEGGRMYRSGDLARWTADGQLEFVGRADAQVKIRGFRVELGEVETVLAGHPQVERAAVVARDGRLVGYVVGDVDGEDVRTFAATRLPEYMVPSVVVVLDAFPLTVNGKIDRAALPVPEAVPSAGRTATTPAEEAFCALFAEVLGLEEVGVGDSFFALGGDSITAMLLVARSRREGLVVGARQVHELRTPAQLAAVATRVDGAPDGAHPADSAFGEVPLTPVMHEVLDRVGADGVRAVVQSMAVEAPAGLDEAALRDAMAALTERHEVLRARLMADSAVLVVPGADAVVVSGLVARVGVIGADPAAAVAEQVEAAVGRLDPAAGVMVQVVWLDAGPDVPGRLVVVANHLVVDAVSWQVLLPDLWSAYEALTEGRSVELDPVPVSFRAWARELAAEAGRSERVAELSVWRAMVDGPQELLTDVPLDPLMDRGATVREVAVTVPVEVTAALLAEVPSAFHAGVDEVLLAGLAGRTVGEWAGVDGRFLVDVERHGRLPLSDGMDLSRTVGWFTSTHPVRLSASVGADGGVSVLGAKEQVRAVPGDGLGYGLLRYVNPETAGELAGLPSAQVGFNYLGRVGTGDGFGAGSAPQAPVMHALELLGLVRESADGPVLELRLAFPLRLLGVGRARGLLEAWVDALTGLVADVRAGAGGYSPSDFPLVVLDRAGVEQIEAAVPGLAEVLPIAPLQEGLLFHSLFDEDGVDVYVEQLVLALDGEVDGGRLRASWQVLVDRHAALRAGFVQVGGATGPVQVVVDRAELPWREVDVSGLGDGAADRLGVEERSARFDLAAPPLLRVALVHVSDRRHQMVVTLHHLLLDGWSLPLVMRELWALYAAGGRAAGLGVPVSARPYWTWLAGRDTSAALEAWRTELAPVEEPTLVVSTEPSATASVVLDRVTDHASVELVHDLERVARGVGVTLNTVVQLAWALVLGQITGRREVVFGATVAGRPAELPGMEAMLGLFINTLPVRVDLEAAQSVEEVLGALQARQSALLDHQHVGLSEVQRAAGPGATFDTLLAFENYPGDLDAQPLDDALTVTATELRESTNFALALGVTPDDGLAIRLDYRTDVFRRRNALRMARRLVRVLEQIATDPQLRLAEIELLDEAERAAVVEEWNATTHPMEPGTVLERFRGWAVRTPGAVALWCQHQELSYREVDVRSDVLARGLVSRGVGRESRVGLCLPRGVEMVVAMLAVWKAGGAYVPLDPEYPSDRLLFMVADSGAELVLVADETADRLPAEVETVLLAELQTGFGEGPGCVVVPGQLAYVIYTSGSTGRPKGVAVTHASVANLASAMRPVLGVEPGVTALQFASFSFDAAVLDVAVTLAAGGALAIASAGERQDPSVLAAMVGAAGVSVASVVPSLLGVLEPTSVAGVGNWVLGAERLEAGLAAKWRAGARVWNTYGPTEATVITTAVLLEEDITGEDAPPAIGCPLPNVRTYVLDAFLRPVPDGVTGDLYVAGSGLARGYINRPDLTAEGFVACPFDDGGRMYRTGDLARWTADGALEFMGRSDAQVKIRGFRVELGEVETVLAGHPQVERAAVVARDGRLVGYVVGDVEGEALREVAAGRLPEYMVPSVVVVLDAFPLTVNGKIDRHALPAPELAAVDTRAPSTETEELFCALFAKVLGLEEVGVGDSFFALGGDSIMSMHLASRARSAGWTVSPRQIFEEKTPERLARLAVAPSGTGSARSSDTGVGEVPLTPVMRELLDRVGPERVGRIVQPGVLTVPPGLTREALVDAVRATMERHEVLRARLMADSAVLVVPEADAVVVSGLVARVDVIGADPAAAVAEQIDAAVARLDPAAGVMVQVVWLDAGPEVPGRLVVVANHLVVDTVSWQILLPDLGRALTARVAGRSAELEPVPVSFRAWARELAAEAVRPERVTELLAWRAVVDGPQELLTDVPLDPLVDVGATIREAAVTVPVEVTAALLTGVPSAFHAGVDEVLLAGLAGAVGEWAGLDGLLVDVEGHGREPLSGIPDLSRTVGWFTSSHPVRLSAGADGGVSVLEVKEQVRAVPGDGLGYGLLRWLNPETMDELAVLPPAQVGFNYLGRVGSAEGFGAGGAPDAPVMHAVELLGLVRESADGPVLELRLAYPERLLRADRAQELLEAWVDALTGLVADVRAGAGGYSPSDFPLVVVDRAEVEEIEAAVPGLADVLPVAPLQEGLLFHSLFDQDGVDVYVEQFVLALDGEVDGGLLRVSWQVLVDRHAALRAGFVQVGGATGPVQVVVDRAELPWREVDVSGLGDGAADRVGVEERSARFDLAAPPLLRVALVRVGDRRYQMVVTLHHLLLDGWSLPLVMRELWALYAAGGRAAGLGVPVSTRPYWTWLAGRDTSAALEAWRTELLSIEEPTLVAPAVTGTDAVLARSLTVEAREGLVEGLERVARGAGVTLNTVVQLAWALVLGQMTGRREVVFGATVAGRPAELAGMEAMLGLFINTLPVRVDLEAAQSVEEVLGALQARQSALLDHQHVGLSEVQRAVGPGATFDTLLAFENYPGDPAAQPSVPGLTISGVASRESTSFALALGVRPEEGLTLRLDYRPDAFDGDAARTLIDRVVRALEQLAADPAVRLAELELLDEAERAAVVEEWNATTHPMEPGTVLDRFRRWVVETPDATAGRSGEQSLSYAELDARSDAVARGLVARGVGRESRVGLCLPRGVEMVVAMLAVWKAGGAYVPLDPEYPSDRLLFMVADSGAELVLVADETADRLPAEVETVLPAELQTGFGEGPDCVVVPGQLAYVIYTSGSTGRPKGVAVTHASVANLASAMRPVLGVEPGVTALQFASFSFDAAVLDVAVTLAAGGALAIASAEERQDPSALAAMVGAAGVSVASVVPSLLGVLEPTSVAGVGNWVLGAERLEAGLAAKWRAGARVWNTYGPTEATVITTAVLLEEGIAGDDAPPVIGRALPNTRTYVLDGFLRPVPVGVAGELYIAGSGLARGYVGRADLTAERFVACPFGEGGRMYRSGDLARWTADGQLEFVGRADAQVKIRGFRVELGEVETVLAGHPQVERAAVVARDGRLVGYVVGDVDGEDVRTFAATRLPEYMVPSVVVVLDAFPLTVNGKIDRAALPVPEAVPSAGRTATTPAEEAFCALFAEVLGLEEVGVGDSFFALGGDSILSMQLASRARRAGWVVTPRQIFEEKTPERLALVAAGTGEATTKVMDTGVGEVPLTPVMRELLDRVGPEAVRQIVQPVVMEAPAGLDLDVLVAALHTVVNRHDVLRARLMSDSGVLVVPEADAVDVSGLAARVDVIGADPAAAVAEQIVAAVARLDPAAGVMVQVVWLDAGPDVPGRLVVVANHLVVDTVSWQVLLPDLEQACKALAEGRPAELDPVPVSFRAWARELAVEAVRPERVAELPVWRAVVDGPQELLTDVPLDPLVDRGATVREVAVTVPVAVTAALLGAVPSAFHAGVDEVLLAGLAGAVGERAGSAGFLVDVEGHGREPLSGIPDLSRTVGWFTSSHPVRLSASVGADGGVSVLGAKEQMRAVPGDGLGYGLLRHVNPETTAELAGLPSAQVGFNYLGRVGTGEGFRAGGMPDTPVMHAVELLASVREVADGPVLELVLAWPERLMAADRARALLEAWAEALSALTAQVRDGAGGHSPSDFPMASLSQEGVEELESAVPGLEDVWPLSPLQAGLLFHSSFDDDGGADVYAGQRALALDGPMDVGRLRASWDLVVGRHAILRAGFHRLASGEAVQVVARQVELPWREFDVSGLPEAEAEAEAARLSGEELAAGFELGRAPLLRVLLLRLGERRHRLVLTSHHIVLDGWSLPILLNELQTVYRAGGGTQALPAVRSYRDYLSWLGRQDREAARAAWREELAGAEEPTLVAPMDPARLPMRPEAVRVECGAELTRALNDVARRGGVTMATVVQGAWALVLARLSGRRDVVFGTTVAGRPADLPGAESLIGLFINTLPVRVQMDGGESVLELLDRLQRRQLGVMGHQHLGLAEIKQVAGPGAEFDTLVVYENYPQSAEARPDDPDALVIRPGGRTRDASHYPLGLIVAPGERMELQLDHRPDLFDRARADEVLAALVRVLEQFAADPELPLGRIGLLDSERRERLTRDWQDVSPRVPSGTLPELLAEQVRRSPDAPALESGAHSLTYAEVEAEAGRLARYLIAAGVGPERRVAVVAERSVTTVVALLAVSMAGGAFVPLDPAHPADRLALVLEDADPVVVLCTHATWSVLPEVRRERVIVLDDPETVTAVAGCVPGRVVDAERIVPLGVANAAYVIHTSGSTGRPKGVVVSHAGLANLAWAQVDRFAVGERARVLQFASLSFDAAVSELCMALVSGAVLVVAGAEGLPPRVSLGEAVERTHATHVTVPPGVLAVEDALPAGLETLVVAGEVCPPGLVDRWSVGRRMVNAYGPTEVTVCAAMSLPLTPGDGSRTGAGDTDGVPIGRPTVNMRAYVLDQFLQPVPVGVAGELYVSGPGLARGYSGRPDLTAERFVADPFDAGARMYRTGDLARWLPDGQLTFVGRVDEQVKIRGFRIELGEVEAALDDHLEVAQAVVTVRDGRLVAHVVGGAEAGELREFVAARLPEYMVPAAVVVLDAFPLTVNGKVDRAALPDPEFGGSGSTRGPGTAAEEALCALFAEVLGLEAGAIGVGDSFFELGGDSIMSMQLASRARRSGWLLTPRQIFEEKTPERLALVVAGSEEASTGAEDSGVGEVPWTPLMRSMGEEVLRSGFAQWTVIGAPADLGMDVLRAGVSALVEAHGMLRAQVGSDQVLVVAEAAGIDVSGLVARVDAADLAVGKLDRLAVDAARQAVTRLDPVAGVMVQVVWVDAGPERVGRIVLAAHHLAVDGVSWRVLVPDLQSACEAAGAGRRPDPAPAPTSFRTWAEGLRRAARSPERVSELDAWVDLVAGTDGDGEPLIGGRPLDPETDTVATLRHRTWSVPVGEAAVLVGDAPGVFHCGLHEMLLATLAGAVAGRPTWSAAPGGFLVEVEGHGREPLSEGMELSRTVGWFTAAHPVRLDASAVDLAEAAAGGAAAGVLVKRVKEQVQAVPGDGLGHGLLRHLNPDTAPVLAGLPVPQVGFNYLGRFATAGGAEPGPVEPWQTAGDTAVGGAADPGMPVLHALAAGAVVADTVSGPELTLTLSWPAALLDETDVEEVGRAWLGLLSGLAAHTAGPQAGGHTPSDFPLVSLSQEGVEELESVVPGLEDVWPLSPLQEGLLFHASLDEGAGADVYAGQRALALDGPLDVGRLRASWDVVVGRHAILRAGFHHLASGEAVQVVPREVELPWRAADLSGLSEADAEAEAVRLSGDELSAGFDLARGPLLRLLLLRLGGRHHRLVMTSHHSVVDGWSLSVMIDELSAAYAAGGDAGALPAVRSYRDYLSWLGCQDREAARAAWREELAGAEEPTLVAPVDPARLPMRPEAVRVECGAELTRTLEELTRERGFTMATVVQGAWALVLARLSGRRDVVFGTTVAGRPADLPGAESLIGLFINTLPVRVELPGSLSVAGMLSELQARQVNLMGHQNLGLAEIKQVAGPGAEFDTLVVYENYPHSAMAAPDGPDALTIRPGGIPHDASHYPLGLIVAPGERMELQLDHRPDLFDRARADEVLAALVRVLEQFAADPELPLGRIGLLDSERRERLTRDWQDVSPRVPSGTLPELLAEQVRRSPDAPALESGAHSVTYAEVEAEAGRLARYLIAAGVGPERRVAVVAERSVTTVVALLAVSMAGGAFVPLDPGHPAERLALVLEDADPVAVLCTRAGRAALPGANQTGAIALDDPEVSAVVAGCVPGRVVDAERIVPLGVANAAYVIHTSGSTGRPKGVVVSHAGLANLAWAQVDRFAVGERARVLQFASLSFDAAVSELCMALVSGAVLVVAGAEGLPPRVSLGEAVERTHATHVTVPPGVLAVEDALPAGLETLVVAGEVCPPGLVDRWSVGRRMVNAYGPTEVTVCAAMSLPLNPGDGSGGSVPIGRPLRNARTFVLDEFLQPVPVGVAGELYVSGPGLARGYSGRPDLTAERFVAAPFGEGERMYRTGDLIRWTAEGQLEFVGRADEQVKIRGFRIELGEVEAVLEAHLLVAHAVVMVREGRLVGYVVGHEVDADALRVFASSRLPEYMVPAAVVVLDAFPLTVNGKVDRPALPDREFGGSGSIRGPGTAAEEALCALFAEVLGLEAGAIGVGDSFFELGGDSIMSMQLASRARRSGWLVTPRQIFEEKTPERLALVASVTGEASTDATDSGVGEVPWTPLMRSMGEEVLRSGFAQWTVIGAPADLGMDVLRAGVSALVEAHGMLRAQVGSDQVLVVAEAAGIDVSGLVARVDAADLAVGKLDRLAVDAARQAVTRLDPVAGVMVQVVWVDAGPERVGRIVLAAHHLAVDGVSWRVLVPDLQSACEAAGAGRRPDPAPAPTSFRTWAEGLRRAARSPERVSELDAWADLVAGTAGDGEPLIGGRPLDPAVDTTSTLRLLSWSLPTEEAAVLVGETPRVFHCGLHEMLLATLAGALTQRRPYPGTGAGIGSGGFLVEVEGHGREPLSEGMDLSRTVGWFTAAHPVRLDASAVDLAEAAAGGAAAGVLVKRVKEQVQAVPGDGLGHGLLRHLNPDTAPVLAGLPVPQVGFNYLGRFATAGGAEPGPVEPWQTAGDTAVGGAADPGMPVLHALAAGAVVADTVSGPELTLTLSWPAALLDETDVEEVGRAWLGLLSGLAAHTAGPQAGGHTPSDFALLDLDQDEVDDLEAIAAELHEGRFL</sequence>
<evidence type="ECO:0000256" key="3">
    <source>
        <dbReference type="ARBA" id="ARBA00022553"/>
    </source>
</evidence>
<accession>A0ABT3VGY5</accession>
<dbReference type="RefSeq" id="WP_267031170.1">
    <property type="nucleotide sequence ID" value="NZ_JAIFZO010000002.1"/>
</dbReference>
<comment type="cofactor">
    <cofactor evidence="1">
        <name>pantetheine 4'-phosphate</name>
        <dbReference type="ChEBI" id="CHEBI:47942"/>
    </cofactor>
</comment>
<feature type="domain" description="Carrier" evidence="7">
    <location>
        <begin position="2444"/>
        <end position="2518"/>
    </location>
</feature>
<dbReference type="Pfam" id="PF00501">
    <property type="entry name" value="AMP-binding"/>
    <property type="match status" value="5"/>
</dbReference>
<dbReference type="EMBL" id="JAIFZO010000002">
    <property type="protein sequence ID" value="MCX4238915.1"/>
    <property type="molecule type" value="Genomic_DNA"/>
</dbReference>
<dbReference type="InterPro" id="IPR045851">
    <property type="entry name" value="AMP-bd_C_sf"/>
</dbReference>
<dbReference type="InterPro" id="IPR036736">
    <property type="entry name" value="ACP-like_sf"/>
</dbReference>
<dbReference type="SUPFAM" id="SSF56801">
    <property type="entry name" value="Acetyl-CoA synthetase-like"/>
    <property type="match status" value="5"/>
</dbReference>
<comment type="caution">
    <text evidence="8">The sequence shown here is derived from an EMBL/GenBank/DDBJ whole genome shotgun (WGS) entry which is preliminary data.</text>
</comment>
<name>A0ABT3VGY5_9ACTN</name>
<dbReference type="InterPro" id="IPR020845">
    <property type="entry name" value="AMP-binding_CS"/>
</dbReference>
<dbReference type="SMART" id="SM00823">
    <property type="entry name" value="PKS_PP"/>
    <property type="match status" value="5"/>
</dbReference>
<dbReference type="PROSITE" id="PS50075">
    <property type="entry name" value="CARRIER"/>
    <property type="match status" value="5"/>
</dbReference>
<feature type="domain" description="Carrier" evidence="7">
    <location>
        <begin position="6963"/>
        <end position="7041"/>
    </location>
</feature>
<keyword evidence="9" id="KW-1185">Reference proteome</keyword>
<keyword evidence="3" id="KW-0597">Phosphoprotein</keyword>
<feature type="domain" description="Carrier" evidence="7">
    <location>
        <begin position="5428"/>
        <end position="5504"/>
    </location>
</feature>
<evidence type="ECO:0000256" key="4">
    <source>
        <dbReference type="ARBA" id="ARBA00022737"/>
    </source>
</evidence>
<feature type="region of interest" description="Disordered" evidence="6">
    <location>
        <begin position="219"/>
        <end position="239"/>
    </location>
</feature>
<proteinExistence type="predicted"/>
<dbReference type="InterPro" id="IPR010071">
    <property type="entry name" value="AA_adenyl_dom"/>
</dbReference>
<reference evidence="8" key="1">
    <citation type="journal article" date="2022" name="bioRxiv">
        <title>Discovery and biosynthetic assessment of Streptomyces ortus sp nov. isolated from a deep-sea sponge.</title>
        <authorList>
            <person name="Williams S.E."/>
        </authorList>
    </citation>
    <scope>NUCLEOTIDE SEQUENCE</scope>
    <source>
        <strain evidence="8">A15ISP2-DRY2</strain>
    </source>
</reference>
<dbReference type="PANTHER" id="PTHR45527:SF1">
    <property type="entry name" value="FATTY ACID SYNTHASE"/>
    <property type="match status" value="1"/>
</dbReference>
<keyword evidence="4" id="KW-0677">Repeat</keyword>
<dbReference type="NCBIfam" id="TIGR01720">
    <property type="entry name" value="NRPS-para261"/>
    <property type="match status" value="5"/>
</dbReference>
<gene>
    <name evidence="8" type="ORF">K3769_40315</name>
</gene>
<evidence type="ECO:0000313" key="9">
    <source>
        <dbReference type="Proteomes" id="UP001165590"/>
    </source>
</evidence>
<dbReference type="InterPro" id="IPR010060">
    <property type="entry name" value="NRPS_synth"/>
</dbReference>